<evidence type="ECO:0000313" key="7">
    <source>
        <dbReference type="Proteomes" id="UP000013015"/>
    </source>
</evidence>
<comment type="caution">
    <text evidence="6">The sequence shown here is derived from an EMBL/GenBank/DDBJ whole genome shotgun (WGS) entry which is preliminary data.</text>
</comment>
<dbReference type="InterPro" id="IPR035929">
    <property type="entry name" value="CoaB-like_sf"/>
</dbReference>
<feature type="binding site" evidence="3">
    <location>
        <position position="320"/>
    </location>
    <ligand>
        <name>CTP</name>
        <dbReference type="ChEBI" id="CHEBI:37563"/>
    </ligand>
</feature>
<dbReference type="InterPro" id="IPR036551">
    <property type="entry name" value="Flavin_trans-like"/>
</dbReference>
<dbReference type="GO" id="GO:0015937">
    <property type="term" value="P:coenzyme A biosynthetic process"/>
    <property type="evidence" value="ECO:0007669"/>
    <property type="project" value="UniProtKB-UniRule"/>
</dbReference>
<feature type="binding site" evidence="3">
    <location>
        <position position="310"/>
    </location>
    <ligand>
        <name>CTP</name>
        <dbReference type="ChEBI" id="CHEBI:37563"/>
    </ligand>
</feature>
<evidence type="ECO:0000256" key="3">
    <source>
        <dbReference type="HAMAP-Rule" id="MF_02225"/>
    </source>
</evidence>
<keyword evidence="3" id="KW-0511">Multifunctional enzyme</keyword>
<comment type="similarity">
    <text evidence="3">In the C-terminal section; belongs to the PPC synthetase family.</text>
</comment>
<feature type="domain" description="Flavoprotein" evidence="4">
    <location>
        <begin position="4"/>
        <end position="173"/>
    </location>
</feature>
<feature type="binding site" evidence="3">
    <location>
        <position position="379"/>
    </location>
    <ligand>
        <name>CTP</name>
        <dbReference type="ChEBI" id="CHEBI:37563"/>
    </ligand>
</feature>
<dbReference type="SUPFAM" id="SSF52507">
    <property type="entry name" value="Homo-oligomeric flavin-containing Cys decarboxylases, HFCD"/>
    <property type="match status" value="1"/>
</dbReference>
<keyword evidence="3" id="KW-0460">Magnesium</keyword>
<dbReference type="eggNOG" id="COG0452">
    <property type="taxonomic scope" value="Bacteria"/>
</dbReference>
<dbReference type="EMBL" id="AQHZ01000023">
    <property type="protein sequence ID" value="ENO17895.1"/>
    <property type="molecule type" value="Genomic_DNA"/>
</dbReference>
<comment type="cofactor">
    <cofactor evidence="3">
        <name>FMN</name>
        <dbReference type="ChEBI" id="CHEBI:58210"/>
    </cofactor>
    <text evidence="3">Binds 1 FMN per subunit.</text>
</comment>
<reference evidence="6 7" key="1">
    <citation type="submission" date="2013-03" db="EMBL/GenBank/DDBJ databases">
        <title>Reference genome for the Human Microbiome Project.</title>
        <authorList>
            <person name="Aqrawi P."/>
            <person name="Ayvaz T."/>
            <person name="Bess C."/>
            <person name="Blankenburg K."/>
            <person name="Coyle M."/>
            <person name="Deng J."/>
            <person name="Forbes L."/>
            <person name="Fowler G."/>
            <person name="Francisco L."/>
            <person name="Fu Q."/>
            <person name="Gibbs R."/>
            <person name="Gross S."/>
            <person name="Gubbala S."/>
            <person name="Hale W."/>
            <person name="Hemphill L."/>
            <person name="Highlander S."/>
            <person name="Hirani K."/>
            <person name="Jackson L."/>
            <person name="Jakkamsetti A."/>
            <person name="Javaid M."/>
            <person name="Jayaseelan J.C."/>
            <person name="Jiang H."/>
            <person name="Joshi V."/>
            <person name="Korchina V."/>
            <person name="Kovar C."/>
            <person name="Lara F."/>
            <person name="Lee S."/>
            <person name="Liu Y."/>
            <person name="Mata R."/>
            <person name="Mathew T."/>
            <person name="Munidasa M."/>
            <person name="Muzny D."/>
            <person name="Nazareth L."/>
            <person name="Ngo R."/>
            <person name="Nguyen L."/>
            <person name="Nguyen N."/>
            <person name="Okwuonu G."/>
            <person name="Ongeri F."/>
            <person name="Palculict T."/>
            <person name="Patil S."/>
            <person name="Petrosino J."/>
            <person name="Pham C."/>
            <person name="Pham P."/>
            <person name="Pu L.-L."/>
            <person name="Qin X."/>
            <person name="Qu J."/>
            <person name="Reid J."/>
            <person name="Ross M."/>
            <person name="Ruth R."/>
            <person name="Saada N."/>
            <person name="San Lucas F."/>
            <person name="Santibanez J."/>
            <person name="Shang Y."/>
            <person name="Simmons D."/>
            <person name="Song X.-Z."/>
            <person name="Tang L.-Y."/>
            <person name="Thornton R."/>
            <person name="Warren J."/>
            <person name="Weissenberger G."/>
            <person name="Wilczek-Boney K."/>
            <person name="Worley K."/>
            <person name="Youmans B."/>
            <person name="Zhang J."/>
            <person name="Zhang L."/>
            <person name="Zhao Z."/>
            <person name="Zhou C."/>
            <person name="Zhu D."/>
            <person name="Zhu Y."/>
        </authorList>
    </citation>
    <scope>NUCLEOTIDE SEQUENCE [LARGE SCALE GENOMIC DNA]</scope>
    <source>
        <strain evidence="6 7">F0333</strain>
    </source>
</reference>
<gene>
    <name evidence="3 6" type="primary">coaBC</name>
    <name evidence="6" type="ORF">HMPREF9004_1386</name>
</gene>
<evidence type="ECO:0000259" key="5">
    <source>
        <dbReference type="Pfam" id="PF04127"/>
    </source>
</evidence>
<keyword evidence="2 3" id="KW-0456">Lyase</keyword>
<dbReference type="UniPathway" id="UPA00241">
    <property type="reaction ID" value="UER00353"/>
</dbReference>
<dbReference type="GO" id="GO:0046872">
    <property type="term" value="F:metal ion binding"/>
    <property type="evidence" value="ECO:0007669"/>
    <property type="project" value="UniProtKB-KW"/>
</dbReference>
<feature type="region of interest" description="Phosphopantothenate--cysteine ligase" evidence="3">
    <location>
        <begin position="218"/>
        <end position="439"/>
    </location>
</feature>
<proteinExistence type="inferred from homology"/>
<dbReference type="EC" id="6.3.2.5" evidence="3"/>
<dbReference type="Gene3D" id="3.40.50.10300">
    <property type="entry name" value="CoaB-like"/>
    <property type="match status" value="1"/>
</dbReference>
<dbReference type="GO" id="GO:0004633">
    <property type="term" value="F:phosphopantothenoylcysteine decarboxylase activity"/>
    <property type="evidence" value="ECO:0007669"/>
    <property type="project" value="UniProtKB-UniRule"/>
</dbReference>
<keyword evidence="3" id="KW-0479">Metal-binding</keyword>
<comment type="similarity">
    <text evidence="3">In the N-terminal section; belongs to the HFCD (homo-oligomeric flavin containing Cys decarboxylase) superfamily.</text>
</comment>
<dbReference type="PANTHER" id="PTHR14359">
    <property type="entry name" value="HOMO-OLIGOMERIC FLAVIN CONTAINING CYS DECARBOXYLASE FAMILY"/>
    <property type="match status" value="1"/>
</dbReference>
<comment type="catalytic activity">
    <reaction evidence="3">
        <text>N-[(R)-4-phosphopantothenoyl]-L-cysteine + H(+) = (R)-4'-phosphopantetheine + CO2</text>
        <dbReference type="Rhea" id="RHEA:16793"/>
        <dbReference type="ChEBI" id="CHEBI:15378"/>
        <dbReference type="ChEBI" id="CHEBI:16526"/>
        <dbReference type="ChEBI" id="CHEBI:59458"/>
        <dbReference type="ChEBI" id="CHEBI:61723"/>
        <dbReference type="EC" id="4.1.1.36"/>
    </reaction>
</comment>
<dbReference type="GO" id="GO:0071513">
    <property type="term" value="C:phosphopantothenoylcysteine decarboxylase complex"/>
    <property type="evidence" value="ECO:0007669"/>
    <property type="project" value="TreeGrafter"/>
</dbReference>
<dbReference type="Pfam" id="PF04127">
    <property type="entry name" value="DFP"/>
    <property type="match status" value="1"/>
</dbReference>
<evidence type="ECO:0000256" key="1">
    <source>
        <dbReference type="ARBA" id="ARBA00022793"/>
    </source>
</evidence>
<keyword evidence="3" id="KW-0285">Flavoprotein</keyword>
<comment type="pathway">
    <text evidence="3">Cofactor biosynthesis; coenzyme A biosynthesis; CoA from (R)-pantothenate: step 2/5.</text>
</comment>
<dbReference type="Proteomes" id="UP000013015">
    <property type="component" value="Unassembled WGS sequence"/>
</dbReference>
<sequence>MAPTVVVGVGAGIAAYKAAILVRALMRAGVNVHVVPTPRSLDFVGRTTWEGLSGQPVLTGVADLPGADHVELARVAQLIVIAPATADLIARLRSGVADDLLTTSVLAAHCPVLIAPAMHSNMWTNPATQDNVRVLRERGVHVLDPDTGALGSGDSGIGRLADPEAIAEKALALLDQGKAKDSLEAAVKFDAAAKTEAPARTEAPAKTEQKQVLVGARILITAGGTREPIDPVRFIGNCSSGRQGIEIAKSAFAAGAQVTLLASNIESEMLSELDPQIEVVPAHSSSDVEEAVMSRLKDCDALVMAAAIADFKPGVAREDKIKKDPDSSDAPILHLVRTTDILRSVCVSKDRPKVVLGFAAETGTPEDVLKLGTEKALRKGADLLAVNRVGGGVGFGEVDNEVWLLDSAGVMLESAKGSKSRVAQALVSAIGDRLARLSR</sequence>
<feature type="binding site" evidence="3">
    <location>
        <position position="358"/>
    </location>
    <ligand>
        <name>CTP</name>
        <dbReference type="ChEBI" id="CHEBI:37563"/>
    </ligand>
</feature>
<dbReference type="RefSeq" id="WP_005963661.1">
    <property type="nucleotide sequence ID" value="NZ_CP040505.1"/>
</dbReference>
<dbReference type="InterPro" id="IPR007085">
    <property type="entry name" value="DNA/pantothenate-metab_flavo_C"/>
</dbReference>
<evidence type="ECO:0000259" key="4">
    <source>
        <dbReference type="Pfam" id="PF02441"/>
    </source>
</evidence>
<dbReference type="AlphaFoldDB" id="N6W5W5"/>
<keyword evidence="3" id="KW-0288">FMN</keyword>
<dbReference type="HOGENOM" id="CLU_033319_0_3_11"/>
<dbReference type="GO" id="GO:0004632">
    <property type="term" value="F:phosphopantothenate--cysteine ligase activity"/>
    <property type="evidence" value="ECO:0007669"/>
    <property type="project" value="UniProtKB-UniRule"/>
</dbReference>
<dbReference type="STRING" id="888050.HMPREF9004_1386"/>
<feature type="region of interest" description="Phosphopantothenoylcysteine decarboxylase" evidence="3">
    <location>
        <begin position="1"/>
        <end position="217"/>
    </location>
</feature>
<evidence type="ECO:0000256" key="2">
    <source>
        <dbReference type="ARBA" id="ARBA00023239"/>
    </source>
</evidence>
<comment type="function">
    <text evidence="3">Catalyzes two sequential steps in the biosynthesis of coenzyme A. In the first step cysteine is conjugated to 4'-phosphopantothenate to form 4-phosphopantothenoylcysteine. In the second step the latter compound is decarboxylated to form 4'-phosphopantotheine.</text>
</comment>
<organism evidence="6 7">
    <name type="scientific">Schaalia cardiffensis F0333</name>
    <dbReference type="NCBI Taxonomy" id="888050"/>
    <lineage>
        <taxon>Bacteria</taxon>
        <taxon>Bacillati</taxon>
        <taxon>Actinomycetota</taxon>
        <taxon>Actinomycetes</taxon>
        <taxon>Actinomycetales</taxon>
        <taxon>Actinomycetaceae</taxon>
        <taxon>Schaalia</taxon>
    </lineage>
</organism>
<dbReference type="GO" id="GO:0010181">
    <property type="term" value="F:FMN binding"/>
    <property type="evidence" value="ECO:0007669"/>
    <property type="project" value="UniProtKB-UniRule"/>
</dbReference>
<accession>N6W5W5</accession>
<dbReference type="EC" id="4.1.1.36" evidence="3"/>
<comment type="cofactor">
    <cofactor evidence="3">
        <name>Mg(2+)</name>
        <dbReference type="ChEBI" id="CHEBI:18420"/>
    </cofactor>
</comment>
<keyword evidence="1 3" id="KW-0210">Decarboxylase</keyword>
<keyword evidence="7" id="KW-1185">Reference proteome</keyword>
<feature type="binding site" evidence="3">
    <location>
        <position position="375"/>
    </location>
    <ligand>
        <name>CTP</name>
        <dbReference type="ChEBI" id="CHEBI:37563"/>
    </ligand>
</feature>
<name>N6W5W5_9ACTO</name>
<dbReference type="GO" id="GO:0015941">
    <property type="term" value="P:pantothenate catabolic process"/>
    <property type="evidence" value="ECO:0007669"/>
    <property type="project" value="InterPro"/>
</dbReference>
<keyword evidence="3 6" id="KW-0436">Ligase</keyword>
<dbReference type="InterPro" id="IPR003382">
    <property type="entry name" value="Flavoprotein"/>
</dbReference>
<feature type="domain" description="DNA/pantothenate metabolism flavoprotein C-terminal" evidence="5">
    <location>
        <begin position="214"/>
        <end position="430"/>
    </location>
</feature>
<dbReference type="Pfam" id="PF02441">
    <property type="entry name" value="Flavoprotein"/>
    <property type="match status" value="1"/>
</dbReference>
<dbReference type="HAMAP" id="MF_02225">
    <property type="entry name" value="CoaBC"/>
    <property type="match status" value="1"/>
</dbReference>
<dbReference type="PANTHER" id="PTHR14359:SF6">
    <property type="entry name" value="PHOSPHOPANTOTHENOYLCYSTEINE DECARBOXYLASE"/>
    <property type="match status" value="1"/>
</dbReference>
<dbReference type="PATRIC" id="fig|888050.3.peg.1324"/>
<dbReference type="SUPFAM" id="SSF102645">
    <property type="entry name" value="CoaB-like"/>
    <property type="match status" value="1"/>
</dbReference>
<dbReference type="InterPro" id="IPR005252">
    <property type="entry name" value="CoaBC"/>
</dbReference>
<evidence type="ECO:0000313" key="6">
    <source>
        <dbReference type="EMBL" id="ENO17895.1"/>
    </source>
</evidence>
<comment type="catalytic activity">
    <reaction evidence="3">
        <text>(R)-4'-phosphopantothenate + L-cysteine + CTP = N-[(R)-4-phosphopantothenoyl]-L-cysteine + CMP + diphosphate + H(+)</text>
        <dbReference type="Rhea" id="RHEA:19397"/>
        <dbReference type="ChEBI" id="CHEBI:10986"/>
        <dbReference type="ChEBI" id="CHEBI:15378"/>
        <dbReference type="ChEBI" id="CHEBI:33019"/>
        <dbReference type="ChEBI" id="CHEBI:35235"/>
        <dbReference type="ChEBI" id="CHEBI:37563"/>
        <dbReference type="ChEBI" id="CHEBI:59458"/>
        <dbReference type="ChEBI" id="CHEBI:60377"/>
        <dbReference type="EC" id="6.3.2.5"/>
    </reaction>
</comment>
<comment type="caution">
    <text evidence="3">Lacks conserved residue(s) required for the propagation of feature annotation.</text>
</comment>
<protein>
    <recommendedName>
        <fullName evidence="3">Coenzyme A biosynthesis bifunctional protein CoaBC</fullName>
    </recommendedName>
    <alternativeName>
        <fullName evidence="3">DNA/pantothenate metabolism flavoprotein</fullName>
    </alternativeName>
    <alternativeName>
        <fullName evidence="3">Phosphopantothenoylcysteine synthetase/decarboxylase</fullName>
        <shortName evidence="3">PPCS-PPCDC</shortName>
    </alternativeName>
    <domain>
        <recommendedName>
            <fullName evidence="3">Phosphopantothenoylcysteine decarboxylase</fullName>
            <shortName evidence="3">PPC decarboxylase</shortName>
            <shortName evidence="3">PPC-DC</shortName>
            <ecNumber evidence="3">4.1.1.36</ecNumber>
        </recommendedName>
        <alternativeName>
            <fullName evidence="3">CoaC</fullName>
        </alternativeName>
    </domain>
    <domain>
        <recommendedName>
            <fullName evidence="3">Phosphopantothenate--cysteine ligase</fullName>
            <ecNumber evidence="3">6.3.2.5</ecNumber>
        </recommendedName>
        <alternativeName>
            <fullName evidence="3">CoaB</fullName>
        </alternativeName>
        <alternativeName>
            <fullName evidence="3">Phosphopantothenoylcysteine synthetase</fullName>
            <shortName evidence="3">PPC synthetase</shortName>
            <shortName evidence="3">PPC-S</shortName>
        </alternativeName>
    </domain>
</protein>
<dbReference type="OrthoDB" id="9802554at2"/>
<dbReference type="Gene3D" id="3.40.50.1950">
    <property type="entry name" value="Flavin prenyltransferase-like"/>
    <property type="match status" value="1"/>
</dbReference>
<comment type="pathway">
    <text evidence="3">Cofactor biosynthesis; coenzyme A biosynthesis; CoA from (R)-pantothenate: step 3/5.</text>
</comment>